<dbReference type="Gene3D" id="4.10.400.10">
    <property type="entry name" value="Low-density Lipoprotein Receptor"/>
    <property type="match status" value="12"/>
</dbReference>
<feature type="domain" description="Fibronectin type-III" evidence="10">
    <location>
        <begin position="1354"/>
        <end position="1452"/>
    </location>
</feature>
<protein>
    <submittedName>
        <fullName evidence="12">Uncharacterized protein LOC101241241 isoform X2</fullName>
    </submittedName>
</protein>
<evidence type="ECO:0000313" key="12">
    <source>
        <dbReference type="RefSeq" id="XP_065644330.1"/>
    </source>
</evidence>
<dbReference type="PROSITE" id="PS01209">
    <property type="entry name" value="LDLRA_1"/>
    <property type="match status" value="12"/>
</dbReference>
<keyword evidence="5 9" id="KW-1133">Transmembrane helix</keyword>
<feature type="domain" description="Fibronectin type-III" evidence="10">
    <location>
        <begin position="2332"/>
        <end position="2433"/>
    </location>
</feature>
<feature type="domain" description="Fibronectin type-III" evidence="10">
    <location>
        <begin position="274"/>
        <end position="369"/>
    </location>
</feature>
<evidence type="ECO:0000256" key="1">
    <source>
        <dbReference type="ARBA" id="ARBA00004167"/>
    </source>
</evidence>
<reference evidence="11" key="1">
    <citation type="submission" date="2025-05" db="UniProtKB">
        <authorList>
            <consortium name="RefSeq"/>
        </authorList>
    </citation>
    <scope>NUCLEOTIDE SEQUENCE [LARGE SCALE GENOMIC DNA]</scope>
</reference>
<dbReference type="Pfam" id="PF00057">
    <property type="entry name" value="Ldl_recept_a"/>
    <property type="match status" value="12"/>
</dbReference>
<comment type="subcellular location">
    <subcellularLocation>
        <location evidence="2">Endomembrane system</location>
    </subcellularLocation>
    <subcellularLocation>
        <location evidence="1">Membrane</location>
        <topology evidence="1">Single-pass membrane protein</topology>
    </subcellularLocation>
</comment>
<feature type="domain" description="Fibronectin type-III" evidence="10">
    <location>
        <begin position="3172"/>
        <end position="3272"/>
    </location>
</feature>
<evidence type="ECO:0000256" key="4">
    <source>
        <dbReference type="ARBA" id="ARBA00022737"/>
    </source>
</evidence>
<keyword evidence="11" id="KW-1185">Reference proteome</keyword>
<dbReference type="InterPro" id="IPR050685">
    <property type="entry name" value="LDLR"/>
</dbReference>
<name>A0ABM4B650_HYDVU</name>
<dbReference type="InterPro" id="IPR013783">
    <property type="entry name" value="Ig-like_fold"/>
</dbReference>
<feature type="domain" description="Fibronectin type-III" evidence="10">
    <location>
        <begin position="374"/>
        <end position="472"/>
    </location>
</feature>
<dbReference type="PROSITE" id="PS50853">
    <property type="entry name" value="FN3"/>
    <property type="match status" value="27"/>
</dbReference>
<keyword evidence="4" id="KW-0677">Repeat</keyword>
<dbReference type="RefSeq" id="XP_065644330.1">
    <property type="nucleotide sequence ID" value="XM_065788258.1"/>
</dbReference>
<sequence>MNRTCNLVQDCSDNSDELVSAGCALPTSAPVIQQIASAGPNSIVIVFSVIDDLSQRVQSYSFININTSIVQTVNASNLPPSVNTLNVTFTGLSTGVYYFFKGKAVNPSGDGPYSSSSGFMLQASGSVVTAFNVTVAPVTHFESNSVKISWSPPQTTGAADPSTFQYLVSYCELNLPATCVNSTVSSQQFVTLTNLKSATFYQYTVYLFSSELSSTQFFTYTYKTADRDTCQDAYFTCVSNGQCILMNRTCNLVQDCSDNSDELVSAGCALPTSAPVIQQIASAGPNSIVIVFSVIDDLSQRVQSYSFININTSIVQTVNASNLPPSVNTLNVTFTGLSTGVYYFFKGKAVNPSGDGPYSSSSGFMLQASGSVVTAFNVTVAPVTHFESNSVKISWSPPQTTGAADPSTFQYLVSYCELNLPATCVNSTVSSQQFVTLTNLKSATFYQYTVYLFSSELSSTQFFTYTYKTADRDTCQDAYFTCVSNGQCILMNRTCNLVQDCSDNSDELVSAGCALPTSAPVIQQIASAGPNSIVIVFSVIDDLSQRVQSYSFININTSIVQTVNASNLPPSVNTLNVTFTGLSTGVYYFFKGKAVNPSGDGPYSSSSGFMLQASGSVVTAFNVTVAPVTHFESNSVKISWSPPQTTGAADPSTFQYLVSYCELNLPATCVNSTVSSQQFVTLTNLKSATFYQYTVYLFSSELSSTQFFTYTYKTADRDTCQDAYFTCVSNGQCILMNRTCNLVQDCSDNSDELVSAGCALPTSAPVIQQIASAGPNSIVIVFSVIDDLSQRVQSYSFININTSIVQTVNASNLPPSVNTLNVTFTGLSTGVYYFFKGKAVNPSGDGPYSSSSGFMLQASGSVVTAFNVTVAPVTHFESNSVKISWSPPQTTGAADPSTFQYLVSYCELNLPATCVNSTVSSQQFVTLTNLKSATFYQYTVYLFSSELSSTQFFTYTYKTADRDTCQDAYFTCVSNGQCILMNRTCNLVQDCSDNSDELVSAGCALPTSAPVIQQIASAGPNSIVIVFSVIDDLSQRVQSYSFININTSIVQTVNASNLPPSVNTLNVTFTGLSTGVYYFFKGKAVNPSGDGPYSSSSGFMLQASGSVVTAFNVTVAPVTHFESNSVKISWSPPQTTGAADPSTFQYLVSYCELNLPATCVNSTVSSQQFVTLTNLKSATFYQYTVYLFSSELSSTQFFTYTYKTADRDTCQDAYFTCVSNGQCILMNRTCNLVQDCSDNSDELVSAGCALPTSAPVIQQIASAGPNSIVIVFSVIDDLSQRVQSYSFININTSIVQTVNASNLPPSVNTLNVTFTGLSTGVYYFFKGKAVNPSGDGPYSSSSGFMLQASGSVVTAFNVTVAPVTHFESNSVKISWSPPQTTGAADPSTFQYLVSYCELNLPATCVNSTVSSQQFVTLTNLKSATFYQYTVYLFSSELSSTQFFTYTYKTADRDTCQDAYFTCVSNGQCILMNRTCNLVQDCSDNSDELVSAGCALPTSAPVIQQIASAGPNSIVIVFSVIDDLSQRVQSYSFININTSIVQTVNASNLPPSVNTLNVTFTGLSTGVYYFFKGKAVNPSGDGPYSSSSGFMLQASGSVVTAFNVTVAPVTHFESNSVKISWSPPQTTGAADPSTFQYLVSYCELNLPATCVNSTVSSQQFVTLTNLKSATFYQYTVYLFSSELSSTQFFTYTYKTADRDTCQDAYFTCVSNGQCILMNRTCNLVQDCSDNSDELVSAGCALPTSAPVIQQIASAGPNSIVIVFSVIDDLSQRVQSYSFININTSIVQTVNASNLPPSVNTLNVTFTGLSTGVYYFFKGKAVNPSGDGPYSSSSGFMLQASGSVVTAFNVTVAPVTHFESNSVKISWSPPQTTGAADPSTFQYLVSYCELNLPATCVNSTVSSQQFVTLTNLKSATFYQYTVYLFSSELSSTQFFTYTYKTADRDTCQDAYFTCVSNGQCILMNRTCNLVQDCSDNSDELVSAGCALPTSAPVIQQIASAGPNSIVIVFSVIDDLSQRVQSYSFININTSIVQTVNASNLPPSVNTLNVTFTGLSTGVYYFFKGKAVNPSGDGPYSSSSGFMLQASGSVVTAFNVTVAPVTHFESNSVKISWSPPQTTGAADPSTFQYLVSYCELNLPATCVNSTVSSQQFVTLTNLKSATFYQYTVYLFSSELSSTQFFTYTYKTADRDTCQDAYFTCVSNGQCILMNRTCNLVQDCSDNSDELVSAGCVVPVNTPSNLHVVNTTLTSITIAWDAIKDFLEDRIVSYECQLVGASLVLSIIQDASDIFFQSTIFTGLNPDSSYILRVRALNLNGPGPWSSNVTVNTLTGVIGGASNIQVTPTLFSEQSSVLLSWSPPVVLVGYNASSLSYVATFCELNIPTTCQNVSLNSSTLQVQLTGLKSDSFYQYSLIAFATTSSKVGDLIESTFKTSSQATCNTATQFSCTVDKSCVSKDRLCDGVFDCSDKSDESLLAFCSLPTSVPVIQKFTVIDSNSIEITFSVIKDPSQRVQSYSFININTSIEKTVNALDLQPSVDNLSVIFGGLSSGVYYFFKGKAVNPSGDGPFSPIYTVKLQTSGLIGAVSNLTVVPVMYFESSSVKISWYPPQVTGNMDLSTFQYIVSYCEMNNFTSCVNSTRSSQLFVILTNLKSATVYQYVVYPFDTQMALGQFITNTFKTSDKDTCQDGYFTCVANGHCILKNKTCNLVEDCIDNSDELLIAGCVVPVNTPSNLRIINTTLTSITIAWDVINIPQDRITNYECQLVGAKFVQSIIQESGDNRPKEAIFIGLNPDSSYILRVRALNPSGPGPWSSNMTVNTMAGAIGKASNVKATPTLFSEQSSFILSWSPPLILVGYNASSLSYVATYCELNIPTTCQNISVNSSTLQVQLTGLKSDSFYQYSLIAFATTSSKVGDLTEGTFKTSVQNTCNPATQFTCNQDMSCVSKDRLCNGIFDCPDKSDESLLAACSLPKSAPEVKGSFIFDSNTIGIVFSVIKDLSQRIQYYSFVNINTRVVKVVDARNLQPSVDTLSVNFTGLSPGVFYYFKGKAVNPSGDGPYSSSYGAMLQSSDLYGAIVDVFNATVEPVVNFESSAVKVSWLTQTIGGEDPSTFQYLVSYCELNFTNCVNSTLSSQLSVNLTNLKSSTVYQYSIYVFYSQIFLGKYATSTFKTAGPIVGVFNASVVPVMYFESTAVNISWLLPETVSGVDPSTFQYLVSYCELNSTNITCVNSTLSPQLSLNLNNLKASAFYQYSVYVFYSGMSLGKFITSTFKTAEPIISDFNSTVVPIMFFESSAVNISWSHPQTLGGVNTLSFQYLVVYCENSTNITCVNSTLLSLLFVNLTNLKPSTVYQYYIYVYYSQNRLGKFVAGTFKTANKDLGKSDKTSGWTPAQKAAFSIGIIIIVSVIVGVSVYLYKKSRSDKGIINDPDNIEMS</sequence>
<dbReference type="CDD" id="cd00063">
    <property type="entry name" value="FN3"/>
    <property type="match status" value="16"/>
</dbReference>
<organism evidence="11 12">
    <name type="scientific">Hydra vulgaris</name>
    <name type="common">Hydra</name>
    <name type="synonym">Hydra attenuata</name>
    <dbReference type="NCBI Taxonomy" id="6087"/>
    <lineage>
        <taxon>Eukaryota</taxon>
        <taxon>Metazoa</taxon>
        <taxon>Cnidaria</taxon>
        <taxon>Hydrozoa</taxon>
        <taxon>Hydroidolina</taxon>
        <taxon>Anthoathecata</taxon>
        <taxon>Aplanulata</taxon>
        <taxon>Hydridae</taxon>
        <taxon>Hydra</taxon>
    </lineage>
</organism>
<evidence type="ECO:0000256" key="8">
    <source>
        <dbReference type="PROSITE-ProRule" id="PRU00124"/>
    </source>
</evidence>
<dbReference type="InterPro" id="IPR036116">
    <property type="entry name" value="FN3_sf"/>
</dbReference>
<feature type="domain" description="Fibronectin type-III" evidence="10">
    <location>
        <begin position="864"/>
        <end position="962"/>
    </location>
</feature>
<dbReference type="PANTHER" id="PTHR24270:SF63">
    <property type="entry name" value="TERRIBLY REDUCED OPTIC LOBES, ISOFORM B"/>
    <property type="match status" value="1"/>
</dbReference>
<dbReference type="InterPro" id="IPR002172">
    <property type="entry name" value="LDrepeatLR_classA_rpt"/>
</dbReference>
<dbReference type="Proteomes" id="UP001652625">
    <property type="component" value="Chromosome 01"/>
</dbReference>
<keyword evidence="7" id="KW-1015">Disulfide bond</keyword>
<feature type="domain" description="Fibronectin type-III" evidence="10">
    <location>
        <begin position="2580"/>
        <end position="2679"/>
    </location>
</feature>
<dbReference type="InterPro" id="IPR036055">
    <property type="entry name" value="LDL_receptor-like_sf"/>
</dbReference>
<dbReference type="SMART" id="SM00192">
    <property type="entry name" value="LDLa"/>
    <property type="match status" value="12"/>
</dbReference>
<dbReference type="InterPro" id="IPR003961">
    <property type="entry name" value="FN3_dom"/>
</dbReference>
<feature type="domain" description="Fibronectin type-III" evidence="10">
    <location>
        <begin position="1599"/>
        <end position="1697"/>
    </location>
</feature>
<gene>
    <name evidence="12" type="primary">LOC101241241</name>
</gene>
<feature type="domain" description="Fibronectin type-III" evidence="10">
    <location>
        <begin position="2480"/>
        <end position="2575"/>
    </location>
</feature>
<comment type="caution">
    <text evidence="8">Lacks conserved residue(s) required for the propagation of feature annotation.</text>
</comment>
<feature type="domain" description="Fibronectin type-III" evidence="10">
    <location>
        <begin position="2234"/>
        <end position="2328"/>
    </location>
</feature>
<evidence type="ECO:0000313" key="11">
    <source>
        <dbReference type="Proteomes" id="UP001652625"/>
    </source>
</evidence>
<feature type="domain" description="Fibronectin type-III" evidence="10">
    <location>
        <begin position="1254"/>
        <end position="1349"/>
    </location>
</feature>
<feature type="domain" description="Fibronectin type-III" evidence="10">
    <location>
        <begin position="2089"/>
        <end position="2187"/>
    </location>
</feature>
<proteinExistence type="predicted"/>
<dbReference type="PROSITE" id="PS50068">
    <property type="entry name" value="LDLRA_2"/>
    <property type="match status" value="12"/>
</dbReference>
<evidence type="ECO:0000256" key="2">
    <source>
        <dbReference type="ARBA" id="ARBA00004308"/>
    </source>
</evidence>
<feature type="domain" description="Fibronectin type-III" evidence="10">
    <location>
        <begin position="2725"/>
        <end position="2818"/>
    </location>
</feature>
<evidence type="ECO:0000256" key="7">
    <source>
        <dbReference type="ARBA" id="ARBA00023157"/>
    </source>
</evidence>
<dbReference type="PRINTS" id="PR00261">
    <property type="entry name" value="LDLRECEPTOR"/>
</dbReference>
<evidence type="ECO:0000259" key="10">
    <source>
        <dbReference type="PROSITE" id="PS50853"/>
    </source>
</evidence>
<evidence type="ECO:0000256" key="9">
    <source>
        <dbReference type="SAM" id="Phobius"/>
    </source>
</evidence>
<feature type="domain" description="Fibronectin type-III" evidence="10">
    <location>
        <begin position="3274"/>
        <end position="3373"/>
    </location>
</feature>
<dbReference type="PANTHER" id="PTHR24270">
    <property type="entry name" value="LOW-DENSITY LIPOPROTEIN RECEPTOR-RELATED"/>
    <property type="match status" value="1"/>
</dbReference>
<reference evidence="12" key="2">
    <citation type="submission" date="2025-08" db="UniProtKB">
        <authorList>
            <consortium name="RefSeq"/>
        </authorList>
    </citation>
    <scope>IDENTIFICATION</scope>
</reference>
<feature type="domain" description="Fibronectin type-III" evidence="10">
    <location>
        <begin position="1109"/>
        <end position="1207"/>
    </location>
</feature>
<feature type="domain" description="Fibronectin type-III" evidence="10">
    <location>
        <begin position="1009"/>
        <end position="1104"/>
    </location>
</feature>
<feature type="domain" description="Fibronectin type-III" evidence="10">
    <location>
        <begin position="1499"/>
        <end position="1594"/>
    </location>
</feature>
<feature type="domain" description="Fibronectin type-III" evidence="10">
    <location>
        <begin position="1744"/>
        <end position="1839"/>
    </location>
</feature>
<dbReference type="GeneID" id="101241241"/>
<feature type="domain" description="Fibronectin type-III" evidence="10">
    <location>
        <begin position="2822"/>
        <end position="2927"/>
    </location>
</feature>
<feature type="domain" description="Fibronectin type-III" evidence="10">
    <location>
        <begin position="764"/>
        <end position="859"/>
    </location>
</feature>
<dbReference type="InterPro" id="IPR023415">
    <property type="entry name" value="LDLR_class-A_CS"/>
</dbReference>
<dbReference type="Gene3D" id="2.60.40.10">
    <property type="entry name" value="Immunoglobulins"/>
    <property type="match status" value="16"/>
</dbReference>
<dbReference type="SUPFAM" id="SSF49265">
    <property type="entry name" value="Fibronectin type III"/>
    <property type="match status" value="15"/>
</dbReference>
<feature type="domain" description="Fibronectin type-III" evidence="10">
    <location>
        <begin position="29"/>
        <end position="124"/>
    </location>
</feature>
<evidence type="ECO:0000256" key="5">
    <source>
        <dbReference type="ARBA" id="ARBA00022989"/>
    </source>
</evidence>
<dbReference type="Pfam" id="PF00041">
    <property type="entry name" value="fn3"/>
    <property type="match status" value="11"/>
</dbReference>
<evidence type="ECO:0000256" key="6">
    <source>
        <dbReference type="ARBA" id="ARBA00023136"/>
    </source>
</evidence>
<feature type="domain" description="Fibronectin type-III" evidence="10">
    <location>
        <begin position="1844"/>
        <end position="1942"/>
    </location>
</feature>
<evidence type="ECO:0000256" key="3">
    <source>
        <dbReference type="ARBA" id="ARBA00022692"/>
    </source>
</evidence>
<dbReference type="CDD" id="cd00112">
    <property type="entry name" value="LDLa"/>
    <property type="match status" value="12"/>
</dbReference>
<feature type="transmembrane region" description="Helical" evidence="9">
    <location>
        <begin position="3389"/>
        <end position="3410"/>
    </location>
</feature>
<feature type="domain" description="Fibronectin type-III" evidence="10">
    <location>
        <begin position="519"/>
        <end position="614"/>
    </location>
</feature>
<feature type="domain" description="Fibronectin type-III" evidence="10">
    <location>
        <begin position="2967"/>
        <end position="3065"/>
    </location>
</feature>
<keyword evidence="6 9" id="KW-0472">Membrane</keyword>
<accession>A0ABM4B650</accession>
<feature type="domain" description="Fibronectin type-III" evidence="10">
    <location>
        <begin position="1989"/>
        <end position="2084"/>
    </location>
</feature>
<dbReference type="SMART" id="SM00060">
    <property type="entry name" value="FN3"/>
    <property type="match status" value="28"/>
</dbReference>
<keyword evidence="3 9" id="KW-0812">Transmembrane</keyword>
<dbReference type="SUPFAM" id="SSF57424">
    <property type="entry name" value="LDL receptor-like module"/>
    <property type="match status" value="12"/>
</dbReference>
<feature type="domain" description="Fibronectin type-III" evidence="10">
    <location>
        <begin position="619"/>
        <end position="717"/>
    </location>
</feature>
<feature type="domain" description="Fibronectin type-III" evidence="10">
    <location>
        <begin position="129"/>
        <end position="227"/>
    </location>
</feature>